<dbReference type="Proteomes" id="UP001174909">
    <property type="component" value="Unassembled WGS sequence"/>
</dbReference>
<proteinExistence type="predicted"/>
<accession>A0AA35RJT7</accession>
<gene>
    <name evidence="2" type="ORF">GBAR_LOCUS7744</name>
</gene>
<feature type="non-terminal residue" evidence="2">
    <location>
        <position position="76"/>
    </location>
</feature>
<name>A0AA35RJT7_GEOBA</name>
<reference evidence="2" key="1">
    <citation type="submission" date="2023-03" db="EMBL/GenBank/DDBJ databases">
        <authorList>
            <person name="Steffen K."/>
            <person name="Cardenas P."/>
        </authorList>
    </citation>
    <scope>NUCLEOTIDE SEQUENCE</scope>
</reference>
<sequence length="76" mass="8449">MLSTRTMRTMSWIWYFSRAGWKDGMMPLPSLMIRRISNTSRLSTVWRKSGTLAESALAMGPSPLPAGRGSSRSAGR</sequence>
<dbReference type="EMBL" id="CASHTH010001148">
    <property type="protein sequence ID" value="CAI8012048.1"/>
    <property type="molecule type" value="Genomic_DNA"/>
</dbReference>
<evidence type="ECO:0000313" key="2">
    <source>
        <dbReference type="EMBL" id="CAI8012048.1"/>
    </source>
</evidence>
<dbReference type="AlphaFoldDB" id="A0AA35RJT7"/>
<evidence type="ECO:0000256" key="1">
    <source>
        <dbReference type="SAM" id="MobiDB-lite"/>
    </source>
</evidence>
<organism evidence="2 3">
    <name type="scientific">Geodia barretti</name>
    <name type="common">Barrett's horny sponge</name>
    <dbReference type="NCBI Taxonomy" id="519541"/>
    <lineage>
        <taxon>Eukaryota</taxon>
        <taxon>Metazoa</taxon>
        <taxon>Porifera</taxon>
        <taxon>Demospongiae</taxon>
        <taxon>Heteroscleromorpha</taxon>
        <taxon>Tetractinellida</taxon>
        <taxon>Astrophorina</taxon>
        <taxon>Geodiidae</taxon>
        <taxon>Geodia</taxon>
    </lineage>
</organism>
<feature type="region of interest" description="Disordered" evidence="1">
    <location>
        <begin position="57"/>
        <end position="76"/>
    </location>
</feature>
<comment type="caution">
    <text evidence="2">The sequence shown here is derived from an EMBL/GenBank/DDBJ whole genome shotgun (WGS) entry which is preliminary data.</text>
</comment>
<protein>
    <submittedName>
        <fullName evidence="2">Uncharacterized protein</fullName>
    </submittedName>
</protein>
<evidence type="ECO:0000313" key="3">
    <source>
        <dbReference type="Proteomes" id="UP001174909"/>
    </source>
</evidence>
<keyword evidence="3" id="KW-1185">Reference proteome</keyword>